<dbReference type="OrthoDB" id="9988524at2759"/>
<accession>A0A1J4MVG9</accession>
<dbReference type="AlphaFoldDB" id="A0A1J4MVG9"/>
<proteinExistence type="predicted"/>
<dbReference type="GO" id="GO:0004721">
    <property type="term" value="F:phosphoprotein phosphatase activity"/>
    <property type="evidence" value="ECO:0007669"/>
    <property type="project" value="InterPro"/>
</dbReference>
<gene>
    <name evidence="1" type="ORF">cand_022200</name>
</gene>
<dbReference type="Pfam" id="PF13350">
    <property type="entry name" value="Y_phosphatase3"/>
    <property type="match status" value="1"/>
</dbReference>
<dbReference type="PANTHER" id="PTHR31126">
    <property type="entry name" value="TYROSINE-PROTEIN PHOSPHATASE"/>
    <property type="match status" value="1"/>
</dbReference>
<dbReference type="Proteomes" id="UP000186804">
    <property type="component" value="Unassembled WGS sequence"/>
</dbReference>
<evidence type="ECO:0000313" key="2">
    <source>
        <dbReference type="Proteomes" id="UP000186804"/>
    </source>
</evidence>
<dbReference type="Gene3D" id="3.90.190.10">
    <property type="entry name" value="Protein tyrosine phosphatase superfamily"/>
    <property type="match status" value="2"/>
</dbReference>
<dbReference type="GeneID" id="92366404"/>
<dbReference type="InterPro" id="IPR029021">
    <property type="entry name" value="Prot-tyrosine_phosphatase-like"/>
</dbReference>
<keyword evidence="2" id="KW-1185">Reference proteome</keyword>
<comment type="caution">
    <text evidence="1">The sequence shown here is derived from an EMBL/GenBank/DDBJ whole genome shotgun (WGS) entry which is preliminary data.</text>
</comment>
<dbReference type="PANTHER" id="PTHR31126:SF1">
    <property type="entry name" value="TYROSINE SPECIFIC PROTEIN PHOSPHATASES DOMAIN-CONTAINING PROTEIN"/>
    <property type="match status" value="1"/>
</dbReference>
<reference evidence="1 2" key="1">
    <citation type="submission" date="2016-10" db="EMBL/GenBank/DDBJ databases">
        <title>Reductive evolution of mitochondrial metabolism and differential evolution of invasion-related proteins in Cryptosporidium.</title>
        <authorList>
            <person name="Liu S."/>
            <person name="Roellig D.M."/>
            <person name="Guo Y."/>
            <person name="Li N."/>
            <person name="Frace M.A."/>
            <person name="Tang K."/>
            <person name="Zhang L."/>
            <person name="Feng Y."/>
            <person name="Xiao L."/>
        </authorList>
    </citation>
    <scope>NUCLEOTIDE SEQUENCE [LARGE SCALE GENOMIC DNA]</scope>
    <source>
        <strain evidence="1">30847</strain>
    </source>
</reference>
<sequence length="443" mass="51851">MFLSSTPFNPRPLIRVNIRDDLSFEQNVDLFVEKQLEKYKKPEQYWVRPGLQYYGNLLCGRRINLEVIPNLRDISLFTKMPNFRQHILYRGGRPGSTEPDKLKHSIRDVLGIRSIIDLRGETIFDDEALTSNETFSRTIIWKMYTPIYNQSDIEEYIKFHEKRMNFEYSNIEENNFSKKNKLDIKSHEELSYEDKSRYIIVVSIKDWKYPFNLNSCGINEESKCRGINYTHEKSKIWHYFNCFYRNKLANGSNSNENKFSILNPISSLDTSENCYEFISLLAYNFLNLFSSKMAHSWYMNQYISKRSMDEIYFSLLISAANSISTILKLIVVSHPPILIHGSLGKDRVGIIVAIILGTLGISDECIIKDYCASEAGLLDLRDIINKQLVCENLPLYLGKSKSRYISGLLFKVRQEFGSIEGYLDYINFSSEWRVKLIDKFLKY</sequence>
<evidence type="ECO:0000313" key="1">
    <source>
        <dbReference type="EMBL" id="OII76877.1"/>
    </source>
</evidence>
<organism evidence="1 2">
    <name type="scientific">Cryptosporidium andersoni</name>
    <dbReference type="NCBI Taxonomy" id="117008"/>
    <lineage>
        <taxon>Eukaryota</taxon>
        <taxon>Sar</taxon>
        <taxon>Alveolata</taxon>
        <taxon>Apicomplexa</taxon>
        <taxon>Conoidasida</taxon>
        <taxon>Coccidia</taxon>
        <taxon>Eucoccidiorida</taxon>
        <taxon>Eimeriorina</taxon>
        <taxon>Cryptosporidiidae</taxon>
        <taxon>Cryptosporidium</taxon>
    </lineage>
</organism>
<dbReference type="VEuPathDB" id="CryptoDB:cand_022200"/>
<evidence type="ECO:0008006" key="3">
    <source>
        <dbReference type="Google" id="ProtNLM"/>
    </source>
</evidence>
<dbReference type="EMBL" id="LRBS01000048">
    <property type="protein sequence ID" value="OII76877.1"/>
    <property type="molecule type" value="Genomic_DNA"/>
</dbReference>
<dbReference type="SUPFAM" id="SSF52799">
    <property type="entry name" value="(Phosphotyrosine protein) phosphatases II"/>
    <property type="match status" value="1"/>
</dbReference>
<dbReference type="RefSeq" id="XP_067068723.1">
    <property type="nucleotide sequence ID" value="XM_067212450.1"/>
</dbReference>
<name>A0A1J4MVG9_9CRYT</name>
<protein>
    <recommendedName>
        <fullName evidence="3">Tyrosine specific protein phosphatases domain-containing protein</fullName>
    </recommendedName>
</protein>
<dbReference type="InterPro" id="IPR026893">
    <property type="entry name" value="Tyr/Ser_Pase_IphP-type"/>
</dbReference>